<dbReference type="Gene3D" id="3.30.2350.10">
    <property type="entry name" value="Pseudouridine synthase"/>
    <property type="match status" value="1"/>
</dbReference>
<evidence type="ECO:0000256" key="8">
    <source>
        <dbReference type="ARBA" id="ARBA00031975"/>
    </source>
</evidence>
<dbReference type="InterPro" id="IPR036986">
    <property type="entry name" value="S4_RNA-bd_sf"/>
</dbReference>
<evidence type="ECO:0000256" key="9">
    <source>
        <dbReference type="ARBA" id="ARBA00033053"/>
    </source>
</evidence>
<dbReference type="InterPro" id="IPR006224">
    <property type="entry name" value="PsdUridine_synth_RluA-like_CS"/>
</dbReference>
<dbReference type="PROSITE" id="PS50889">
    <property type="entry name" value="S4"/>
    <property type="match status" value="1"/>
</dbReference>
<keyword evidence="13" id="KW-1185">Reference proteome</keyword>
<dbReference type="CDD" id="cd00165">
    <property type="entry name" value="S4"/>
    <property type="match status" value="1"/>
</dbReference>
<dbReference type="EC" id="5.4.99.24" evidence="4"/>
<feature type="domain" description="RNA-binding S4" evidence="11">
    <location>
        <begin position="11"/>
        <end position="66"/>
    </location>
</feature>
<keyword evidence="6 12" id="KW-0413">Isomerase</keyword>
<dbReference type="GO" id="GO:0160141">
    <property type="term" value="F:23S rRNA pseudouridine(955/2504/2580) synthase activity"/>
    <property type="evidence" value="ECO:0007669"/>
    <property type="project" value="UniProtKB-EC"/>
</dbReference>
<evidence type="ECO:0000256" key="4">
    <source>
        <dbReference type="ARBA" id="ARBA00012785"/>
    </source>
</evidence>
<dbReference type="InterPro" id="IPR020103">
    <property type="entry name" value="PsdUridine_synth_cat_dom_sf"/>
</dbReference>
<proteinExistence type="inferred from homology"/>
<dbReference type="PANTHER" id="PTHR21600:SF83">
    <property type="entry name" value="PSEUDOURIDYLATE SYNTHASE RPUSD4, MITOCHONDRIAL"/>
    <property type="match status" value="1"/>
</dbReference>
<dbReference type="PANTHER" id="PTHR21600">
    <property type="entry name" value="MITOCHONDRIAL RNA PSEUDOURIDINE SYNTHASE"/>
    <property type="match status" value="1"/>
</dbReference>
<keyword evidence="10" id="KW-0694">RNA-binding</keyword>
<evidence type="ECO:0000256" key="3">
    <source>
        <dbReference type="ARBA" id="ARBA00010876"/>
    </source>
</evidence>
<comment type="catalytic activity">
    <reaction evidence="1">
        <text>uridine(955/2504/2580) in 23S rRNA = pseudouridine(955/2504/2580) in 23S rRNA</text>
        <dbReference type="Rhea" id="RHEA:42528"/>
        <dbReference type="Rhea" id="RHEA-COMP:10099"/>
        <dbReference type="Rhea" id="RHEA-COMP:10100"/>
        <dbReference type="ChEBI" id="CHEBI:65314"/>
        <dbReference type="ChEBI" id="CHEBI:65315"/>
        <dbReference type="EC" id="5.4.99.24"/>
    </reaction>
</comment>
<gene>
    <name evidence="12" type="primary">rluC</name>
    <name evidence="12" type="ORF">H6P87_00350</name>
</gene>
<dbReference type="Gene3D" id="3.10.290.10">
    <property type="entry name" value="RNA-binding S4 domain"/>
    <property type="match status" value="1"/>
</dbReference>
<comment type="function">
    <text evidence="2">Responsible for synthesis of pseudouridine from uracil at positions 955, 2504 and 2580 in 23S ribosomal RNA.</text>
</comment>
<dbReference type="Proteomes" id="UP000595296">
    <property type="component" value="Chromosome"/>
</dbReference>
<organism evidence="12 13">
    <name type="scientific">Rickettsia tillamookensis</name>
    <dbReference type="NCBI Taxonomy" id="2761623"/>
    <lineage>
        <taxon>Bacteria</taxon>
        <taxon>Pseudomonadati</taxon>
        <taxon>Pseudomonadota</taxon>
        <taxon>Alphaproteobacteria</taxon>
        <taxon>Rickettsiales</taxon>
        <taxon>Rickettsiaceae</taxon>
        <taxon>Rickettsieae</taxon>
        <taxon>Rickettsia</taxon>
        <taxon>spotted fever group</taxon>
    </lineage>
</organism>
<dbReference type="InterPro" id="IPR002942">
    <property type="entry name" value="S4_RNA-bd"/>
</dbReference>
<dbReference type="SUPFAM" id="SSF55120">
    <property type="entry name" value="Pseudouridine synthase"/>
    <property type="match status" value="1"/>
</dbReference>
<comment type="similarity">
    <text evidence="3">Belongs to the pseudouridine synthase RluA family.</text>
</comment>
<evidence type="ECO:0000256" key="5">
    <source>
        <dbReference type="ARBA" id="ARBA00017128"/>
    </source>
</evidence>
<evidence type="ECO:0000256" key="2">
    <source>
        <dbReference type="ARBA" id="ARBA00002876"/>
    </source>
</evidence>
<protein>
    <recommendedName>
        <fullName evidence="5">Ribosomal large subunit pseudouridine synthase C</fullName>
        <ecNumber evidence="4">5.4.99.24</ecNumber>
    </recommendedName>
    <alternativeName>
        <fullName evidence="7">23S rRNA pseudouridine(955/2504/2580) synthase</fullName>
    </alternativeName>
    <alternativeName>
        <fullName evidence="8">rRNA pseudouridylate synthase C</fullName>
    </alternativeName>
    <alternativeName>
        <fullName evidence="9">rRNA-uridine isomerase C</fullName>
    </alternativeName>
</protein>
<dbReference type="InterPro" id="IPR006145">
    <property type="entry name" value="PsdUridine_synth_RsuA/RluA"/>
</dbReference>
<dbReference type="EMBL" id="CP060138">
    <property type="protein sequence ID" value="QQV74809.1"/>
    <property type="molecule type" value="Genomic_DNA"/>
</dbReference>
<evidence type="ECO:0000313" key="12">
    <source>
        <dbReference type="EMBL" id="QQV74809.1"/>
    </source>
</evidence>
<evidence type="ECO:0000256" key="10">
    <source>
        <dbReference type="PROSITE-ProRule" id="PRU00182"/>
    </source>
</evidence>
<evidence type="ECO:0000256" key="1">
    <source>
        <dbReference type="ARBA" id="ARBA00000381"/>
    </source>
</evidence>
<reference evidence="12 13" key="1">
    <citation type="journal article" date="2021" name="Int. J. Syst. Evol. Microbiol.">
        <title>Characterization of a novel transitional group Rickettsia species (Rickettsia tillamookensis sp. nov.) from the western black-legged tick, Ixodes pacificus.</title>
        <authorList>
            <person name="Gauthier D.T."/>
            <person name="Karpathy S.E."/>
            <person name="Grizzard S.L."/>
            <person name="Batra D."/>
            <person name="Rowe L.A."/>
            <person name="Paddock C.D."/>
        </authorList>
    </citation>
    <scope>NUCLEOTIDE SEQUENCE [LARGE SCALE GENOMIC DNA]</scope>
    <source>
        <strain evidence="12 13">Tillamook 23</strain>
    </source>
</reference>
<sequence length="306" mass="34725">MIIDVNTPISSRLDKYLKRLYPLLTQGVIEKALRQKQITVNSQKAEASLRVKGGDKIFINDKFNLPVKQPKKLVFTDAEIKLAKKITTDYLIYEDDNLIAINKPAGLATQGGSKINLSIDSALKYLNYKGADFKLVHRLDKETSGLLLIAKNYLSSVKLHDAFKEKLVVKTYFAVTYGKPIKNVGEVRSNIEKSKGSTPKITDIDNENGKLAITYYKLLKSLDNNLFLIEFTPVTGRMHQLRLHAKLLGCPILGDDKYGNKEIMPYSKYMFLHANNICLSEKIFGKEISLEAELPFYFTRRLTNVR</sequence>
<dbReference type="SMART" id="SM00363">
    <property type="entry name" value="S4"/>
    <property type="match status" value="1"/>
</dbReference>
<dbReference type="Pfam" id="PF01479">
    <property type="entry name" value="S4"/>
    <property type="match status" value="1"/>
</dbReference>
<dbReference type="Pfam" id="PF00849">
    <property type="entry name" value="PseudoU_synth_2"/>
    <property type="match status" value="1"/>
</dbReference>
<evidence type="ECO:0000256" key="7">
    <source>
        <dbReference type="ARBA" id="ARBA00030705"/>
    </source>
</evidence>
<dbReference type="SUPFAM" id="SSF55174">
    <property type="entry name" value="Alpha-L RNA-binding motif"/>
    <property type="match status" value="1"/>
</dbReference>
<evidence type="ECO:0000259" key="11">
    <source>
        <dbReference type="SMART" id="SM00363"/>
    </source>
</evidence>
<dbReference type="PROSITE" id="PS01129">
    <property type="entry name" value="PSI_RLU"/>
    <property type="match status" value="1"/>
</dbReference>
<name>A0A9E6MHC5_9RICK</name>
<dbReference type="RefSeq" id="WP_202069794.1">
    <property type="nucleotide sequence ID" value="NZ_CP060138.2"/>
</dbReference>
<dbReference type="CDD" id="cd02869">
    <property type="entry name" value="PseudoU_synth_RluA_like"/>
    <property type="match status" value="1"/>
</dbReference>
<dbReference type="InterPro" id="IPR050188">
    <property type="entry name" value="RluA_PseudoU_synthase"/>
</dbReference>
<evidence type="ECO:0000256" key="6">
    <source>
        <dbReference type="ARBA" id="ARBA00023235"/>
    </source>
</evidence>
<accession>A0A9E6MHC5</accession>
<evidence type="ECO:0000313" key="13">
    <source>
        <dbReference type="Proteomes" id="UP000595296"/>
    </source>
</evidence>